<gene>
    <name evidence="2" type="ORF">ACFP3R_20095</name>
</gene>
<evidence type="ECO:0000313" key="3">
    <source>
        <dbReference type="Proteomes" id="UP001596220"/>
    </source>
</evidence>
<evidence type="ECO:0000256" key="1">
    <source>
        <dbReference type="SAM" id="SignalP"/>
    </source>
</evidence>
<sequence length="189" mass="20256">MMIFHSTATALVVLLLVACNPSTPDASTESGTPTRANTALLSQEPTQTPGPAEAAREQGVHTYRRMWASFATAGMTADWQSPELALYATGTALSTLTQALFGYSQRGILTRGQPVLTPTVASVEPEESPAKVVVTDCGDSTNWTEHYADTGQPVDDKPDTRRRINAVVDKQADGSWKVSDFGVHEVETC</sequence>
<name>A0ABW1P8B1_9PSEU</name>
<evidence type="ECO:0008006" key="4">
    <source>
        <dbReference type="Google" id="ProtNLM"/>
    </source>
</evidence>
<feature type="signal peptide" evidence="1">
    <location>
        <begin position="1"/>
        <end position="26"/>
    </location>
</feature>
<keyword evidence="3" id="KW-1185">Reference proteome</keyword>
<accession>A0ABW1P8B1</accession>
<dbReference type="RefSeq" id="WP_380637823.1">
    <property type="nucleotide sequence ID" value="NZ_JBHSQO010000019.1"/>
</dbReference>
<reference evidence="3" key="1">
    <citation type="journal article" date="2019" name="Int. J. Syst. Evol. Microbiol.">
        <title>The Global Catalogue of Microorganisms (GCM) 10K type strain sequencing project: providing services to taxonomists for standard genome sequencing and annotation.</title>
        <authorList>
            <consortium name="The Broad Institute Genomics Platform"/>
            <consortium name="The Broad Institute Genome Sequencing Center for Infectious Disease"/>
            <person name="Wu L."/>
            <person name="Ma J."/>
        </authorList>
    </citation>
    <scope>NUCLEOTIDE SEQUENCE [LARGE SCALE GENOMIC DNA]</scope>
    <source>
        <strain evidence="3">CGMCC 4.7246</strain>
    </source>
</reference>
<protein>
    <recommendedName>
        <fullName evidence="4">Mce-associated membrane protein</fullName>
    </recommendedName>
</protein>
<organism evidence="2 3">
    <name type="scientific">Saccharothrix lopnurensis</name>
    <dbReference type="NCBI Taxonomy" id="1670621"/>
    <lineage>
        <taxon>Bacteria</taxon>
        <taxon>Bacillati</taxon>
        <taxon>Actinomycetota</taxon>
        <taxon>Actinomycetes</taxon>
        <taxon>Pseudonocardiales</taxon>
        <taxon>Pseudonocardiaceae</taxon>
        <taxon>Saccharothrix</taxon>
    </lineage>
</organism>
<evidence type="ECO:0000313" key="2">
    <source>
        <dbReference type="EMBL" id="MFC6091579.1"/>
    </source>
</evidence>
<keyword evidence="1" id="KW-0732">Signal</keyword>
<dbReference type="EMBL" id="JBHSQO010000019">
    <property type="protein sequence ID" value="MFC6091579.1"/>
    <property type="molecule type" value="Genomic_DNA"/>
</dbReference>
<proteinExistence type="predicted"/>
<comment type="caution">
    <text evidence="2">The sequence shown here is derived from an EMBL/GenBank/DDBJ whole genome shotgun (WGS) entry which is preliminary data.</text>
</comment>
<feature type="chain" id="PRO_5046289461" description="Mce-associated membrane protein" evidence="1">
    <location>
        <begin position="27"/>
        <end position="189"/>
    </location>
</feature>
<dbReference type="Proteomes" id="UP001596220">
    <property type="component" value="Unassembled WGS sequence"/>
</dbReference>